<dbReference type="GO" id="GO:0008408">
    <property type="term" value="F:3'-5' exonuclease activity"/>
    <property type="evidence" value="ECO:0007669"/>
    <property type="project" value="InterPro"/>
</dbReference>
<feature type="domain" description="OB" evidence="1">
    <location>
        <begin position="70"/>
        <end position="145"/>
    </location>
</feature>
<dbReference type="InterPro" id="IPR004805">
    <property type="entry name" value="DnaE2/DnaE/PolC"/>
</dbReference>
<keyword evidence="3" id="KW-1185">Reference proteome</keyword>
<dbReference type="GO" id="GO:0006260">
    <property type="term" value="P:DNA replication"/>
    <property type="evidence" value="ECO:0007669"/>
    <property type="project" value="InterPro"/>
</dbReference>
<name>A0A2C6MI22_9FIRM</name>
<comment type="caution">
    <text evidence="2">The sequence shown here is derived from an EMBL/GenBank/DDBJ whole genome shotgun (WGS) entry which is preliminary data.</text>
</comment>
<dbReference type="AlphaFoldDB" id="A0A2C6MI22"/>
<sequence>MPDLPEQAAELQLPEVPKLSAKQQLEFEKEALGLYISGHPLSEFNWVLEDLEVQRTVDLADAPDGQPLLLAGMISTIKRITSRKGDPMAFVNLEDLTGNCEVVVFPEVCRRYNKALDPRVPLLVKGRVNNNGEEAKVLAEEIMPLDNIDCQLWLRFNDGDAEALKQLEGILTRHPGNTPVYLFNPDNKKISQLENGLRVNLNTELKTALTRLLTIDNIKIRFNLPGKAPVLPPGICTKQMRRLRLPR</sequence>
<dbReference type="GO" id="GO:0003676">
    <property type="term" value="F:nucleic acid binding"/>
    <property type="evidence" value="ECO:0007669"/>
    <property type="project" value="InterPro"/>
</dbReference>
<dbReference type="EMBL" id="AWQQ01000037">
    <property type="protein sequence ID" value="PHJ39076.1"/>
    <property type="molecule type" value="Genomic_DNA"/>
</dbReference>
<protein>
    <recommendedName>
        <fullName evidence="1">OB domain-containing protein</fullName>
    </recommendedName>
</protein>
<evidence type="ECO:0000313" key="2">
    <source>
        <dbReference type="EMBL" id="PHJ39076.1"/>
    </source>
</evidence>
<dbReference type="Gene3D" id="2.40.50.140">
    <property type="entry name" value="Nucleic acid-binding proteins"/>
    <property type="match status" value="1"/>
</dbReference>
<gene>
    <name evidence="2" type="ORF">P378_05690</name>
</gene>
<accession>A0A2C6MI22</accession>
<dbReference type="PANTHER" id="PTHR32294:SF0">
    <property type="entry name" value="DNA POLYMERASE III SUBUNIT ALPHA"/>
    <property type="match status" value="1"/>
</dbReference>
<dbReference type="Pfam" id="PF01336">
    <property type="entry name" value="tRNA_anti-codon"/>
    <property type="match status" value="1"/>
</dbReference>
<dbReference type="Proteomes" id="UP000222564">
    <property type="component" value="Unassembled WGS sequence"/>
</dbReference>
<dbReference type="PANTHER" id="PTHR32294">
    <property type="entry name" value="DNA POLYMERASE III SUBUNIT ALPHA"/>
    <property type="match status" value="1"/>
</dbReference>
<evidence type="ECO:0000259" key="1">
    <source>
        <dbReference type="Pfam" id="PF01336"/>
    </source>
</evidence>
<evidence type="ECO:0000313" key="3">
    <source>
        <dbReference type="Proteomes" id="UP000222564"/>
    </source>
</evidence>
<proteinExistence type="predicted"/>
<dbReference type="InterPro" id="IPR012340">
    <property type="entry name" value="NA-bd_OB-fold"/>
</dbReference>
<reference evidence="2 3" key="1">
    <citation type="submission" date="2013-09" db="EMBL/GenBank/DDBJ databases">
        <title>Biodegradation of hydrocarbons in the deep terrestrial subsurface : characterization of a microbial consortium composed of two Desulfotomaculum species originating from a deep geological formation.</title>
        <authorList>
            <person name="Aullo T."/>
            <person name="Berlendis S."/>
            <person name="Lascourreges J.-F."/>
            <person name="Dessort D."/>
            <person name="Saint-Laurent S."/>
            <person name="Schraauwers B."/>
            <person name="Mas J."/>
            <person name="Magot M."/>
            <person name="Ranchou-Peyruse A."/>
        </authorList>
    </citation>
    <scope>NUCLEOTIDE SEQUENCE [LARGE SCALE GENOMIC DNA]</scope>
    <source>
        <strain evidence="2 3">Bs107</strain>
    </source>
</reference>
<dbReference type="CDD" id="cd04485">
    <property type="entry name" value="DnaE_OBF"/>
    <property type="match status" value="1"/>
</dbReference>
<dbReference type="InterPro" id="IPR004365">
    <property type="entry name" value="NA-bd_OB_tRNA"/>
</dbReference>
<organism evidence="2 3">
    <name type="scientific">Desulforamulus profundi</name>
    <dbReference type="NCBI Taxonomy" id="1383067"/>
    <lineage>
        <taxon>Bacteria</taxon>
        <taxon>Bacillati</taxon>
        <taxon>Bacillota</taxon>
        <taxon>Clostridia</taxon>
        <taxon>Eubacteriales</taxon>
        <taxon>Peptococcaceae</taxon>
        <taxon>Desulforamulus</taxon>
    </lineage>
</organism>